<dbReference type="SUPFAM" id="SSF52777">
    <property type="entry name" value="CoA-dependent acyltransferases"/>
    <property type="match status" value="6"/>
</dbReference>
<evidence type="ECO:0000313" key="8">
    <source>
        <dbReference type="EMBL" id="PYG86579.1"/>
    </source>
</evidence>
<dbReference type="FunFam" id="3.30.559.10:FF:000023">
    <property type="entry name" value="Non-ribosomal peptide synthetase"/>
    <property type="match status" value="1"/>
</dbReference>
<dbReference type="InterPro" id="IPR020806">
    <property type="entry name" value="PKS_PP-bd"/>
</dbReference>
<dbReference type="InterPro" id="IPR045851">
    <property type="entry name" value="AMP-bd_C_sf"/>
</dbReference>
<evidence type="ECO:0000256" key="4">
    <source>
        <dbReference type="ARBA" id="ARBA00022553"/>
    </source>
</evidence>
<dbReference type="CDD" id="cd05235">
    <property type="entry name" value="SDR_e1"/>
    <property type="match status" value="1"/>
</dbReference>
<dbReference type="InterPro" id="IPR013120">
    <property type="entry name" value="FAR_NAD-bd"/>
</dbReference>
<dbReference type="Gene3D" id="3.30.300.30">
    <property type="match status" value="2"/>
</dbReference>
<dbReference type="InterPro" id="IPR000873">
    <property type="entry name" value="AMP-dep_synth/lig_dom"/>
</dbReference>
<dbReference type="InterPro" id="IPR010071">
    <property type="entry name" value="AA_adenyl_dom"/>
</dbReference>
<feature type="coiled-coil region" evidence="6">
    <location>
        <begin position="2277"/>
        <end position="2308"/>
    </location>
</feature>
<dbReference type="FunFam" id="3.40.50.12780:FF:000012">
    <property type="entry name" value="Non-ribosomal peptide synthetase"/>
    <property type="match status" value="1"/>
</dbReference>
<dbReference type="Pfam" id="PF00501">
    <property type="entry name" value="AMP-binding"/>
    <property type="match status" value="2"/>
</dbReference>
<keyword evidence="3" id="KW-0596">Phosphopantetheine</keyword>
<dbReference type="InterPro" id="IPR025110">
    <property type="entry name" value="AMP-bd_C"/>
</dbReference>
<dbReference type="GO" id="GO:0031177">
    <property type="term" value="F:phosphopantetheine binding"/>
    <property type="evidence" value="ECO:0007669"/>
    <property type="project" value="InterPro"/>
</dbReference>
<dbReference type="FunFam" id="3.40.50.980:FF:000001">
    <property type="entry name" value="Non-ribosomal peptide synthetase"/>
    <property type="match status" value="2"/>
</dbReference>
<keyword evidence="9" id="KW-1185">Reference proteome</keyword>
<dbReference type="Gene3D" id="3.40.50.980">
    <property type="match status" value="4"/>
</dbReference>
<gene>
    <name evidence="8" type="ORF">LY28_02920</name>
</gene>
<dbReference type="Proteomes" id="UP000248132">
    <property type="component" value="Unassembled WGS sequence"/>
</dbReference>
<dbReference type="NCBIfam" id="NF003417">
    <property type="entry name" value="PRK04813.1"/>
    <property type="match status" value="2"/>
</dbReference>
<comment type="cofactor">
    <cofactor evidence="1">
        <name>pantetheine 4'-phosphate</name>
        <dbReference type="ChEBI" id="CHEBI:47942"/>
    </cofactor>
</comment>
<dbReference type="GO" id="GO:0008610">
    <property type="term" value="P:lipid biosynthetic process"/>
    <property type="evidence" value="ECO:0007669"/>
    <property type="project" value="UniProtKB-ARBA"/>
</dbReference>
<evidence type="ECO:0000256" key="3">
    <source>
        <dbReference type="ARBA" id="ARBA00022450"/>
    </source>
</evidence>
<feature type="domain" description="Carrier" evidence="7">
    <location>
        <begin position="1479"/>
        <end position="1555"/>
    </location>
</feature>
<dbReference type="InterPro" id="IPR009081">
    <property type="entry name" value="PP-bd_ACP"/>
</dbReference>
<keyword evidence="5" id="KW-0436">Ligase</keyword>
<dbReference type="GO" id="GO:0005829">
    <property type="term" value="C:cytosol"/>
    <property type="evidence" value="ECO:0007669"/>
    <property type="project" value="TreeGrafter"/>
</dbReference>
<dbReference type="CDD" id="cd19531">
    <property type="entry name" value="LCL_NRPS-like"/>
    <property type="match status" value="1"/>
</dbReference>
<dbReference type="Pfam" id="PF00668">
    <property type="entry name" value="Condensation"/>
    <property type="match status" value="3"/>
</dbReference>
<dbReference type="SUPFAM" id="SSF56801">
    <property type="entry name" value="Acetyl-CoA synthetase-like"/>
    <property type="match status" value="2"/>
</dbReference>
<dbReference type="CDD" id="cd05930">
    <property type="entry name" value="A_NRPS"/>
    <property type="match status" value="1"/>
</dbReference>
<dbReference type="PROSITE" id="PS00455">
    <property type="entry name" value="AMP_BINDING"/>
    <property type="match status" value="2"/>
</dbReference>
<dbReference type="GO" id="GO:0044550">
    <property type="term" value="P:secondary metabolite biosynthetic process"/>
    <property type="evidence" value="ECO:0007669"/>
    <property type="project" value="UniProtKB-ARBA"/>
</dbReference>
<feature type="domain" description="Carrier" evidence="7">
    <location>
        <begin position="3290"/>
        <end position="3365"/>
    </location>
</feature>
<dbReference type="EMBL" id="QKMR01000019">
    <property type="protein sequence ID" value="PYG86579.1"/>
    <property type="molecule type" value="Genomic_DNA"/>
</dbReference>
<dbReference type="PANTHER" id="PTHR45527">
    <property type="entry name" value="NONRIBOSOMAL PEPTIDE SYNTHETASE"/>
    <property type="match status" value="1"/>
</dbReference>
<comment type="similarity">
    <text evidence="2">Belongs to the ATP-dependent AMP-binding enzyme family.</text>
</comment>
<dbReference type="SMART" id="SM00823">
    <property type="entry name" value="PKS_PP"/>
    <property type="match status" value="4"/>
</dbReference>
<name>A0A318XLM6_9FIRM</name>
<accession>A0A318XLM6</accession>
<dbReference type="SUPFAM" id="SSF51735">
    <property type="entry name" value="NAD(P)-binding Rossmann-fold domains"/>
    <property type="match status" value="1"/>
</dbReference>
<dbReference type="NCBIfam" id="TIGR01733">
    <property type="entry name" value="AA-adenyl-dom"/>
    <property type="match status" value="2"/>
</dbReference>
<dbReference type="Gene3D" id="2.30.38.10">
    <property type="entry name" value="Luciferase, Domain 3"/>
    <property type="match status" value="2"/>
</dbReference>
<proteinExistence type="inferred from homology"/>
<dbReference type="InterPro" id="IPR057737">
    <property type="entry name" value="Condensation_MtbB-like"/>
</dbReference>
<dbReference type="PROSITE" id="PS50075">
    <property type="entry name" value="CARRIER"/>
    <property type="match status" value="4"/>
</dbReference>
<dbReference type="FunFam" id="3.40.50.980:FF:000002">
    <property type="entry name" value="Enterobactin synthetase component F"/>
    <property type="match status" value="1"/>
</dbReference>
<dbReference type="GO" id="GO:0016491">
    <property type="term" value="F:oxidoreductase activity"/>
    <property type="evidence" value="ECO:0007669"/>
    <property type="project" value="InterPro"/>
</dbReference>
<dbReference type="InterPro" id="IPR001242">
    <property type="entry name" value="Condensation_dom"/>
</dbReference>
<dbReference type="GO" id="GO:0043041">
    <property type="term" value="P:amino acid activation for nonribosomal peptide biosynthetic process"/>
    <property type="evidence" value="ECO:0007669"/>
    <property type="project" value="TreeGrafter"/>
</dbReference>
<dbReference type="InterPro" id="IPR000415">
    <property type="entry name" value="Nitroreductase-like"/>
</dbReference>
<dbReference type="InterPro" id="IPR036291">
    <property type="entry name" value="NAD(P)-bd_dom_sf"/>
</dbReference>
<dbReference type="InterPro" id="IPR010080">
    <property type="entry name" value="Thioester_reductase-like_dom"/>
</dbReference>
<dbReference type="Pfam" id="PF13193">
    <property type="entry name" value="AMP-binding_C"/>
    <property type="match status" value="2"/>
</dbReference>
<dbReference type="Gene3D" id="1.10.1200.10">
    <property type="entry name" value="ACP-like"/>
    <property type="match status" value="4"/>
</dbReference>
<dbReference type="InterPro" id="IPR020845">
    <property type="entry name" value="AMP-binding_CS"/>
</dbReference>
<keyword evidence="6" id="KW-0175">Coiled coil</keyword>
<dbReference type="Pfam" id="PF00550">
    <property type="entry name" value="PP-binding"/>
    <property type="match status" value="4"/>
</dbReference>
<feature type="domain" description="Carrier" evidence="7">
    <location>
        <begin position="1589"/>
        <end position="1665"/>
    </location>
</feature>
<dbReference type="SUPFAM" id="SSF47336">
    <property type="entry name" value="ACP-like"/>
    <property type="match status" value="4"/>
</dbReference>
<dbReference type="RefSeq" id="WP_165835580.1">
    <property type="nucleotide sequence ID" value="NZ_QKMR01000019.1"/>
</dbReference>
<reference evidence="8 9" key="1">
    <citation type="submission" date="2018-06" db="EMBL/GenBank/DDBJ databases">
        <title>Genomic Encyclopedia of Type Strains, Phase I: the one thousand microbial genomes (KMG-I) project.</title>
        <authorList>
            <person name="Kyrpides N."/>
        </authorList>
    </citation>
    <scope>NUCLEOTIDE SEQUENCE [LARGE SCALE GENOMIC DNA]</scope>
    <source>
        <strain evidence="8 9">DSM 19573</strain>
    </source>
</reference>
<evidence type="ECO:0000256" key="5">
    <source>
        <dbReference type="ARBA" id="ARBA00022598"/>
    </source>
</evidence>
<dbReference type="FunFam" id="3.30.300.30:FF:000010">
    <property type="entry name" value="Enterobactin synthetase component F"/>
    <property type="match status" value="2"/>
</dbReference>
<dbReference type="NCBIfam" id="TIGR01746">
    <property type="entry name" value="Thioester-redct"/>
    <property type="match status" value="1"/>
</dbReference>
<protein>
    <submittedName>
        <fullName evidence="8">Amino acid adenylation domain-containing protein/thioester reductase-like protein</fullName>
    </submittedName>
</protein>
<evidence type="ECO:0000256" key="2">
    <source>
        <dbReference type="ARBA" id="ARBA00006432"/>
    </source>
</evidence>
<dbReference type="PANTHER" id="PTHR45527:SF14">
    <property type="entry name" value="PLIPASTATIN SYNTHASE SUBUNIT B"/>
    <property type="match status" value="1"/>
</dbReference>
<evidence type="ECO:0000256" key="1">
    <source>
        <dbReference type="ARBA" id="ARBA00001957"/>
    </source>
</evidence>
<dbReference type="CDD" id="cd19535">
    <property type="entry name" value="Cyc_NRPS"/>
    <property type="match status" value="1"/>
</dbReference>
<dbReference type="InterPro" id="IPR023213">
    <property type="entry name" value="CAT-like_dom_sf"/>
</dbReference>
<dbReference type="InterPro" id="IPR036736">
    <property type="entry name" value="ACP-like_sf"/>
</dbReference>
<dbReference type="Gene3D" id="3.30.559.30">
    <property type="entry name" value="Nonribosomal peptide synthetase, condensation domain"/>
    <property type="match status" value="3"/>
</dbReference>
<dbReference type="Pfam" id="PF07993">
    <property type="entry name" value="NAD_binding_4"/>
    <property type="match status" value="1"/>
</dbReference>
<comment type="caution">
    <text evidence="8">The sequence shown here is derived from an EMBL/GenBank/DDBJ whole genome shotgun (WGS) entry which is preliminary data.</text>
</comment>
<evidence type="ECO:0000313" key="9">
    <source>
        <dbReference type="Proteomes" id="UP000248132"/>
    </source>
</evidence>
<dbReference type="SUPFAM" id="SSF55469">
    <property type="entry name" value="FMN-dependent nitroreductase-like"/>
    <property type="match status" value="1"/>
</dbReference>
<dbReference type="Gene3D" id="3.40.50.720">
    <property type="entry name" value="NAD(P)-binding Rossmann-like Domain"/>
    <property type="match status" value="1"/>
</dbReference>
<feature type="domain" description="Carrier" evidence="7">
    <location>
        <begin position="1699"/>
        <end position="1775"/>
    </location>
</feature>
<keyword evidence="4" id="KW-0597">Phosphoprotein</keyword>
<dbReference type="Gene3D" id="3.40.109.10">
    <property type="entry name" value="NADH Oxidase"/>
    <property type="match status" value="2"/>
</dbReference>
<dbReference type="Gene3D" id="3.30.559.10">
    <property type="entry name" value="Chloramphenicol acetyltransferase-like domain"/>
    <property type="match status" value="3"/>
</dbReference>
<dbReference type="GO" id="GO:0016874">
    <property type="term" value="F:ligase activity"/>
    <property type="evidence" value="ECO:0007669"/>
    <property type="project" value="UniProtKB-KW"/>
</dbReference>
<evidence type="ECO:0000256" key="6">
    <source>
        <dbReference type="SAM" id="Coils"/>
    </source>
</evidence>
<evidence type="ECO:0000259" key="7">
    <source>
        <dbReference type="PROSITE" id="PS50075"/>
    </source>
</evidence>
<organism evidence="8 9">
    <name type="scientific">Ruminiclostridium sufflavum DSM 19573</name>
    <dbReference type="NCBI Taxonomy" id="1121337"/>
    <lineage>
        <taxon>Bacteria</taxon>
        <taxon>Bacillati</taxon>
        <taxon>Bacillota</taxon>
        <taxon>Clostridia</taxon>
        <taxon>Eubacteriales</taxon>
        <taxon>Oscillospiraceae</taxon>
        <taxon>Ruminiclostridium</taxon>
    </lineage>
</organism>
<sequence length="3770" mass="433445">MSSINFYDLSNQEKRKYLQKVRTLIKENKSEDAKKILDNLNVADLETVEKYNPFPLTDIQESFSVGKYFGKSFDNVGCHVYFEFEEENLDIQRLNETWNRLVDYHEMLQVVILPDRKQRIKKSIPNYDFVVYDMREKSPEDIELHFNSIRNKLSHKLYEVNQWPLFEICITVLDNDRNIIHFSMDEWIVDGSSLSLIFNQWYNLYKNPEFKLPMLDFNFRDYVKIQKEREVSSKYKKDLEFWMNKYAKLPGGPSLPYKSNPTKEQGKSYFTRKRYSEVIDKKYWDGLKAIAQKLEVSNTSMLLMCFSELLYYWSSESSFSIIVTFFNRPPVNRNIDKVVGPFVSTNIFAIEDIDKYTIKEKVKCYQQKLWEDLDHSSVSGIRALRELRVRDKKVPNLSVPVVFTSMLNNAGKNAQDSWLEKATYSISQTPQVCLDHQVHEKFGSLYIMWDIVEEYFEDGVAQKMFKEYIRLICTLATSGDMWEKASLIDYIRMDNKLLHKYVNEIPFKKEQVSKNDSFQLSDMQQANAFGHIQNKESCMAYQEFDIEKLDVQKLQQAFNRLIKIHDMLRTVINGKGSQQILDEVPECIIEVKDLRQNSDIDVQLEEIRKDKLEKRFDLNKWPLYDLTVSTLKNNRSRVHFTIDALIADGRSILLLYKQLFMMYKNPCYEIQKPEISFCDYIQYMNRLKNAPECKSIADYWKEKFDTMPSGPMLPYKDEKVGQAVHRRIEGKINNWEKLERKAQELAIDPGLLLFTAYTEVLAMWSKTLPFTTVFVDWNRIPMHPDIDKLIGEFTSLSWVVTSDSSLSFVEKARCYQEIVHNDLGHGIISGLNQLRKKMLQNVNHESLKLPVVFTNSIGDDGIELGSDISLGYGISLTPGVYLDNMSYKQGDSLLIYWDFDASVFQDGIVEEMFNKYEEVLKSLADDTSSWDDLKTKMTYTSVIDDNTALMKKDLDYSKFKCIHTIFEEQAQKNPYAVALTFNGQNMMYGELNNRANQLAHYLRRFNVANQKLIGICMERSLEMIVAILGVLKSGCAYIPLDPNYPKERLELIIDDSQIPVLITQEKCLCKISTSNKMEIICMDRDKLKVDMESNQNLQINVKLSDIAYVIYTSGSTGKPKGALISHYNVVRLFESTYQWFKFNDKDVWTLFHSYAFDFSVWEIWGALLYGGRLVIVPYNISRMFDEFYKLVVEEKVTVLNQTPTAFRQFMLAENKLGKSSNFALRYIIFGGEALNLQCLRPWFSSHGDKVPQLVNMYGITETTVHVTYRPITMSDKDCKASVIGEPIPDLQLYILDENLNKVPTGTPGEIFVGGAGLASGYLNRPVLTSEKFISNPFSNNKSDRLYKTGDAGMFLPNGDIEYLGRIDLQVKIRGFRIELGDIENALLGHELIKEAVVEVQDKDTDVPKIVAYIIPSSSEEPLLKDIRHYMRNKLPDYMVPNIIVTVKEFPLTENGKLNRKALPWPVDMELKKEDNKQEKEFRDITPEIIVIFKEALESNEEISENDDIFDLGATSLTLMTITQIISEKYGMAIPVEVFLSTPTIKDVVKYIKDMQMGGEVCTTPESNSSIGSGVEKEVLNNIEATMVVDDNVKLLGEVIAIFKEALESTEEISENDDIFDLGATSLTLMTITQIVSERYGMAIPVEVFLSTPTIKDVVKYLKDMQMSGEVCATLESNSSIESGVEKEELNNIEATMDVDDNVKLLGEVIAIFKEALESTEEISENDDIFDLGATSLTLMTITQIMSDRYGVSIPVEVFLSTPTIKDVVKYLKDTQMSEVVCSTSESNSSIGSDVEKESLNNLEVAISLGQPNFRKDVFIKSSSTIDFENKQISFENFSNFLGLLKMEKVKGESKYLYPSAGGRNCVQTYVYIKKDAVEGLVEGTYYYNTLLHRLFPISQNIEIGNSANHVFNQPIFEHCSFMVFFIAQLNAVKPVYVDYSACLSRIDTGYMSQLLLSRQSQFNIGLYPTIGLDFKQIEQYFKLDSGHMFVFSLMGGYVDYHNDQTCFDGSELIDNVYKNSLHKHYTGKTEFDTIDSLLKIQRERKFNILSRKELVLLTKQQMHIRKFQETDESIELALCNVEHSNYILRSSQRHYIDKTVPFEDFSKLLSLLRKEQVNSGYKGLYTSPAIVPGLDIFLYIKECGVESIEEGIYKYDAQQNQLIKINDTLSQPISKCHTPFNIAISKEAKFFIFLVLNNGENKNLLGDEYVNYAEIEAGTIGQVLLDRQSEFNMGLVPIGGMNFESIYKDFNIELENVYIHSFMCGAVEYEQKRDPSFAIEQNENTEINNEIKEVEKNAEEQYVEKEKMYYPLSYGQKSIYFEYKTDPMSSAYNTAYHVRIKFNLNIEVFSRAIDLIIIKHPLMRATFTIEDGNPYQIIHEIYKPTIKIVDASNWSEDKLIEENKKEYNIAFDLENMPAFRITLFKIKQDDIVIMFNIHHIITDFMSTGIIVKDLWDFYEMLLKNPQNIPEVTPNFKYFDYVSWQDEMLNNEDMWNYWKKNLGGELPVLNLTKDRPHLPMQTKIGATKKFIVDRELTSEFREFAKKERKSLYTIMLTAFMVLLYRYSRQEDILVGTTANARVGNKYNDTFGYFINLIVIRGDLSGYPTFRDLLNKINTTVYSALEHQNYPFMAICEKLHPVRDAGISPIFQVTFQFISKLMTSKQNSINSGIEFFEIPQQEGQFDIDFEMMEEEDYIDTHIMYNKELFNDSTIERFKTHFVMLLRHIISDPDKKIISYDFIDSEERELVIKKWNNTEVSFDEDKHIHNLFEEHALRKPDEIAVVGRDEHGTRRTITYNELNTKANQLANHLREVVGENHCIIGICLTKSIELVISVMAVFKAGFAYVPIDPEYPINRKEFILSDSNAGAVLTETRFASDFKGNNISIVEIDKIFPILNKYDNKNLNVQIPKYSLAYVIYTSGSTGTPKGVKIIHEGVTNIFYGYQEGYLLENICKTHLQMANFTFDVFVGDFIRSLCSGGKLVLCPREYLLNPEQLYNIIQTEKVEFAEFVPAVIRHLVQYMKRANKIIDSMKALVISSDSWNMKEYFEFKEYFIEGTRFINAYGVTEVTIDSTFIDCDKIQDDSQGFVPIGRPFPNTELYILDKELNPTPIGIAGELCIGGKGVAAGYLNRSELTAEKFVRNPFKKDLDPSKPEAFMYRTGDLAYYLPNGVVGFLGRIDNQVKIRGLRIEVGEIESVLSQHPMVKEAVVLAKKDQSGENILIGYYTENINNTIGLEELHAFMRNKLPEYMVPSVFIKVDEFLLNSNGKVDRNALPGLDASIKESVRDYTEARNYTERKLVEIWKDILQIEKVGINNDFFSVGGHSFIAIKLIDKIEKELNFRIPLTELLVNPTIQHLAKIIDGKSAVADESQSQDAMNIDFEEEARIEGKLGSDWFNPKRILLTGATGSIGTNLLIDILKTYKSADVYCLVRAEDDAAALRKIENSIKRQLLCENYIMTRIVPVIGDLEKPLLGLTEQKFEELSTSIDIIFHNGAFVNFVYPYSVLKKANVLGTIEILKLAARSKIKPIHYVSTISVYDNIYLPEDKSGQVIAINDDTELIQNEGLKNNIGYTQSKWVAEKIVQNAREQGLPITIYRPDTVSGNSVTGVWNTGDFACKTIRSMALSGIIPNKDVFYNWMPVDYVSSTIVYLSTKANSMNNNFNMVSPYTFSISELASWITSLGYPIKIVPINKWKEQLKEKMKSKSELSEIPAEVFEAAEKYDPHKVLKYMSDNVRQGLQGSGIECPKINKEIIKKYFDYFNECGFIEKP</sequence>
<dbReference type="CDD" id="cd02142">
    <property type="entry name" value="McbC_SagB-like_oxidoreductase"/>
    <property type="match status" value="1"/>
</dbReference>
<dbReference type="CDD" id="cd17643">
    <property type="entry name" value="A_NRPS_Cytc1-like"/>
    <property type="match status" value="1"/>
</dbReference>